<reference evidence="3 5" key="2">
    <citation type="submission" date="2018-08" db="EMBL/GenBank/DDBJ databases">
        <title>Bacillus clarus sp. nov. strain PS00077A.</title>
        <authorList>
            <person name="Mendez Acevedo M."/>
            <person name="Carroll L."/>
            <person name="Mukherjee M."/>
            <person name="Wiedmann M."/>
            <person name="Kovac J."/>
        </authorList>
    </citation>
    <scope>NUCLEOTIDE SEQUENCE [LARGE SCALE GENOMIC DNA]</scope>
    <source>
        <strain evidence="3 5">PS00077A</strain>
    </source>
</reference>
<dbReference type="AlphaFoldDB" id="A0A090ZBJ4"/>
<dbReference type="EMBL" id="JMQC01000008">
    <property type="protein sequence ID" value="KFN01671.1"/>
    <property type="molecule type" value="Genomic_DNA"/>
</dbReference>
<dbReference type="InterPro" id="IPR021361">
    <property type="entry name" value="Tad2-like_dom"/>
</dbReference>
<evidence type="ECO:0000313" key="4">
    <source>
        <dbReference type="Proteomes" id="UP000029389"/>
    </source>
</evidence>
<protein>
    <submittedName>
        <fullName evidence="3">DUF2829 domain-containing protein</fullName>
    </submittedName>
</protein>
<dbReference type="Pfam" id="PF11195">
    <property type="entry name" value="Tad2-like"/>
    <property type="match status" value="1"/>
</dbReference>
<evidence type="ECO:0000313" key="5">
    <source>
        <dbReference type="Proteomes" id="UP000264294"/>
    </source>
</evidence>
<dbReference type="PATRIC" id="fig|1405.8.peg.5043"/>
<comment type="caution">
    <text evidence="2">The sequence shown here is derived from an EMBL/GenBank/DDBJ whole genome shotgun (WGS) entry which is preliminary data.</text>
</comment>
<sequence>MMYTSILKRDLSYSDALNVLMVGKKVTRSIWEGYWFLTRKAQVTETKDDDYVRSFDLNPTIFAVLKDMSGVAPAQPYQGDMLANDWMIVE</sequence>
<dbReference type="RefSeq" id="WP_042983711.1">
    <property type="nucleotide sequence ID" value="NZ_JMQC01000008.1"/>
</dbReference>
<name>A0A090ZBJ4_9BACI</name>
<gene>
    <name evidence="3" type="ORF">D0U04_07800</name>
    <name evidence="2" type="ORF">DJ93_4897</name>
</gene>
<proteinExistence type="predicted"/>
<reference evidence="2 4" key="1">
    <citation type="submission" date="2014-04" db="EMBL/GenBank/DDBJ databases">
        <authorList>
            <person name="Bishop-Lilly K.A."/>
            <person name="Broomall S.M."/>
            <person name="Chain P.S."/>
            <person name="Chertkov O."/>
            <person name="Coyne S.R."/>
            <person name="Daligault H.E."/>
            <person name="Davenport K.W."/>
            <person name="Erkkila T."/>
            <person name="Frey K.G."/>
            <person name="Gibbons H.S."/>
            <person name="Gu W."/>
            <person name="Jaissle J."/>
            <person name="Johnson S.L."/>
            <person name="Koroleva G.I."/>
            <person name="Ladner J.T."/>
            <person name="Lo C.-C."/>
            <person name="Minogue T.D."/>
            <person name="Munk C."/>
            <person name="Palacios G.F."/>
            <person name="Redden C.L."/>
            <person name="Rosenzweig C.N."/>
            <person name="Scholz M.B."/>
            <person name="Teshima H."/>
            <person name="Xu Y."/>
        </authorList>
    </citation>
    <scope>NUCLEOTIDE SEQUENCE [LARGE SCALE GENOMIC DNA]</scope>
    <source>
        <strain evidence="2 4">BHP</strain>
    </source>
</reference>
<dbReference type="Proteomes" id="UP000029389">
    <property type="component" value="Unassembled WGS sequence"/>
</dbReference>
<feature type="domain" description="Thoeris anti-defense 2-like" evidence="1">
    <location>
        <begin position="12"/>
        <end position="89"/>
    </location>
</feature>
<evidence type="ECO:0000313" key="3">
    <source>
        <dbReference type="EMBL" id="RFT67658.1"/>
    </source>
</evidence>
<evidence type="ECO:0000259" key="1">
    <source>
        <dbReference type="Pfam" id="PF11195"/>
    </source>
</evidence>
<dbReference type="EMBL" id="QVOD01000006">
    <property type="protein sequence ID" value="RFT67658.1"/>
    <property type="molecule type" value="Genomic_DNA"/>
</dbReference>
<accession>A0A090ZBJ4</accession>
<keyword evidence="5" id="KW-1185">Reference proteome</keyword>
<evidence type="ECO:0000313" key="2">
    <source>
        <dbReference type="EMBL" id="KFN01671.1"/>
    </source>
</evidence>
<organism evidence="2 4">
    <name type="scientific">Bacillus clarus</name>
    <dbReference type="NCBI Taxonomy" id="2338372"/>
    <lineage>
        <taxon>Bacteria</taxon>
        <taxon>Bacillati</taxon>
        <taxon>Bacillota</taxon>
        <taxon>Bacilli</taxon>
        <taxon>Bacillales</taxon>
        <taxon>Bacillaceae</taxon>
        <taxon>Bacillus</taxon>
        <taxon>Bacillus cereus group</taxon>
    </lineage>
</organism>
<dbReference type="Proteomes" id="UP000264294">
    <property type="component" value="Unassembled WGS sequence"/>
</dbReference>